<dbReference type="InterPro" id="IPR009711">
    <property type="entry name" value="UPF0473"/>
</dbReference>
<dbReference type="EMBL" id="JBEPMJ010000013">
    <property type="protein sequence ID" value="MET3750669.1"/>
    <property type="molecule type" value="Genomic_DNA"/>
</dbReference>
<name>A0ABV2M2I5_9FIRM</name>
<dbReference type="Proteomes" id="UP001549106">
    <property type="component" value="Unassembled WGS sequence"/>
</dbReference>
<dbReference type="RefSeq" id="WP_022068697.1">
    <property type="nucleotide sequence ID" value="NZ_BAABXN010000001.1"/>
</dbReference>
<comment type="caution">
    <text evidence="1">The sequence shown here is derived from an EMBL/GenBank/DDBJ whole genome shotgun (WGS) entry which is preliminary data.</text>
</comment>
<keyword evidence="2" id="KW-1185">Reference proteome</keyword>
<reference evidence="1 2" key="1">
    <citation type="submission" date="2024-06" db="EMBL/GenBank/DDBJ databases">
        <title>Genomic Encyclopedia of Type Strains, Phase IV (KMG-IV): sequencing the most valuable type-strain genomes for metagenomic binning, comparative biology and taxonomic classification.</title>
        <authorList>
            <person name="Goeker M."/>
        </authorList>
    </citation>
    <scope>NUCLEOTIDE SEQUENCE [LARGE SCALE GENOMIC DNA]</scope>
    <source>
        <strain evidence="1 2">DSM 29492</strain>
    </source>
</reference>
<evidence type="ECO:0000313" key="2">
    <source>
        <dbReference type="Proteomes" id="UP001549106"/>
    </source>
</evidence>
<dbReference type="Pfam" id="PF06949">
    <property type="entry name" value="DUF1292"/>
    <property type="match status" value="1"/>
</dbReference>
<proteinExistence type="predicted"/>
<protein>
    <submittedName>
        <fullName evidence="1">DNA polymerase III delta prime subunit</fullName>
    </submittedName>
</protein>
<accession>A0ABV2M2I5</accession>
<sequence length="85" mass="9810">MEKIKFQTPDGTTEEFYVEEQTMIGGRSYLLVSDSLDDEASAYILKDCSSQDSPEACYEMVEEEEELQAVYKVFEQMLDDVDLEM</sequence>
<gene>
    <name evidence="1" type="ORF">ABID24_001922</name>
</gene>
<evidence type="ECO:0000313" key="1">
    <source>
        <dbReference type="EMBL" id="MET3750669.1"/>
    </source>
</evidence>
<organism evidence="1 2">
    <name type="scientific">Blautia caecimuris</name>
    <dbReference type="NCBI Taxonomy" id="1796615"/>
    <lineage>
        <taxon>Bacteria</taxon>
        <taxon>Bacillati</taxon>
        <taxon>Bacillota</taxon>
        <taxon>Clostridia</taxon>
        <taxon>Lachnospirales</taxon>
        <taxon>Lachnospiraceae</taxon>
        <taxon>Blautia</taxon>
    </lineage>
</organism>